<gene>
    <name evidence="1" type="ORF">Tci_902132</name>
</gene>
<comment type="caution">
    <text evidence="1">The sequence shown here is derived from an EMBL/GenBank/DDBJ whole genome shotgun (WGS) entry which is preliminary data.</text>
</comment>
<feature type="non-terminal residue" evidence="1">
    <location>
        <position position="1"/>
    </location>
</feature>
<name>A0A699V7W6_TANCI</name>
<accession>A0A699V7W6</accession>
<proteinExistence type="predicted"/>
<protein>
    <submittedName>
        <fullName evidence="1">Uncharacterized protein</fullName>
    </submittedName>
</protein>
<sequence length="105" mass="11916">RIEQVRPDLIVVDVDLAFVGREGVEQRQRTVVAFINEQDEVVDGRNLFEPLTQSAQTRCTARKVEKMGDSGGPVFQFLWAHGGRMLPVATSVRRKRLFAGWGRVY</sequence>
<dbReference type="AlphaFoldDB" id="A0A699V7W6"/>
<evidence type="ECO:0000313" key="1">
    <source>
        <dbReference type="EMBL" id="GFD30163.1"/>
    </source>
</evidence>
<reference evidence="1" key="1">
    <citation type="journal article" date="2019" name="Sci. Rep.">
        <title>Draft genome of Tanacetum cinerariifolium, the natural source of mosquito coil.</title>
        <authorList>
            <person name="Yamashiro T."/>
            <person name="Shiraishi A."/>
            <person name="Satake H."/>
            <person name="Nakayama K."/>
        </authorList>
    </citation>
    <scope>NUCLEOTIDE SEQUENCE</scope>
</reference>
<organism evidence="1">
    <name type="scientific">Tanacetum cinerariifolium</name>
    <name type="common">Dalmatian daisy</name>
    <name type="synonym">Chrysanthemum cinerariifolium</name>
    <dbReference type="NCBI Taxonomy" id="118510"/>
    <lineage>
        <taxon>Eukaryota</taxon>
        <taxon>Viridiplantae</taxon>
        <taxon>Streptophyta</taxon>
        <taxon>Embryophyta</taxon>
        <taxon>Tracheophyta</taxon>
        <taxon>Spermatophyta</taxon>
        <taxon>Magnoliopsida</taxon>
        <taxon>eudicotyledons</taxon>
        <taxon>Gunneridae</taxon>
        <taxon>Pentapetalae</taxon>
        <taxon>asterids</taxon>
        <taxon>campanulids</taxon>
        <taxon>Asterales</taxon>
        <taxon>Asteraceae</taxon>
        <taxon>Asteroideae</taxon>
        <taxon>Anthemideae</taxon>
        <taxon>Anthemidinae</taxon>
        <taxon>Tanacetum</taxon>
    </lineage>
</organism>
<dbReference type="EMBL" id="BKCJ011401366">
    <property type="protein sequence ID" value="GFD30163.1"/>
    <property type="molecule type" value="Genomic_DNA"/>
</dbReference>